<keyword evidence="13" id="KW-0539">Nucleus</keyword>
<proteinExistence type="inferred from homology"/>
<evidence type="ECO:0000256" key="5">
    <source>
        <dbReference type="ARBA" id="ARBA00022679"/>
    </source>
</evidence>
<evidence type="ECO:0000256" key="9">
    <source>
        <dbReference type="ARBA" id="ARBA00022833"/>
    </source>
</evidence>
<keyword evidence="9" id="KW-0862">Zinc</keyword>
<dbReference type="Proteomes" id="UP001497482">
    <property type="component" value="Chromosome 9"/>
</dbReference>
<comment type="subcellular location">
    <subcellularLocation>
        <location evidence="1">Nucleus</location>
    </subcellularLocation>
</comment>
<evidence type="ECO:0000256" key="3">
    <source>
        <dbReference type="ARBA" id="ARBA00005383"/>
    </source>
</evidence>
<evidence type="ECO:0000256" key="13">
    <source>
        <dbReference type="ARBA" id="ARBA00023242"/>
    </source>
</evidence>
<name>A0AAV2MT91_KNICA</name>
<keyword evidence="10" id="KW-0832">Ubl conjugation</keyword>
<dbReference type="InterPro" id="IPR023321">
    <property type="entry name" value="PINIT"/>
</dbReference>
<evidence type="ECO:0000256" key="10">
    <source>
        <dbReference type="ARBA" id="ARBA00022843"/>
    </source>
</evidence>
<dbReference type="InterPro" id="IPR004181">
    <property type="entry name" value="Znf_MIZ"/>
</dbReference>
<dbReference type="PROSITE" id="PS51466">
    <property type="entry name" value="PINIT"/>
    <property type="match status" value="1"/>
</dbReference>
<dbReference type="GO" id="GO:0003712">
    <property type="term" value="F:transcription coregulator activity"/>
    <property type="evidence" value="ECO:0007669"/>
    <property type="project" value="TreeGrafter"/>
</dbReference>
<evidence type="ECO:0000313" key="18">
    <source>
        <dbReference type="EMBL" id="CAL1616528.1"/>
    </source>
</evidence>
<dbReference type="GO" id="GO:0016925">
    <property type="term" value="P:protein sumoylation"/>
    <property type="evidence" value="ECO:0007669"/>
    <property type="project" value="TreeGrafter"/>
</dbReference>
<feature type="domain" description="PINIT" evidence="17">
    <location>
        <begin position="6"/>
        <end position="172"/>
    </location>
</feature>
<evidence type="ECO:0000259" key="16">
    <source>
        <dbReference type="PROSITE" id="PS51044"/>
    </source>
</evidence>
<keyword evidence="8" id="KW-0833">Ubl conjugation pathway</keyword>
<sequence length="506" mass="56079">MNLQQPPAPLLPPVHPDVQMKSLPFYDVLDVLIKPSSLGAGTAQRFHQERYFIFALTPQQVREVCISRDFLPGGRRDYMVQIQLRFCLSETSCPQDDNYPNSLCIKVNGKIFPLPGHVPPPKNGVEQKRPGRPLNITSLVRLSSAVPNQISVTWAQEIGKTYSMSVYLVRQLTSPLLLQRLRMKGIRNPDHSRALIKEKLTADPDSEVATTSLRVSLMCPLGKMRLTVPCRAVTCSHLQCFDAALYLQMNEKKPSWICPVCDKKATYESLIIDGLFLEILNDCSDVDEIKFQEDGTWCPMRPKKETLKLQTPTKVEASSPVRHAVPAPSDSCAVKKADVIDLTLDSSEEEESEPPLKKQRCVYISKSQEPELHPKSVLAYQPPSVRMPQVQVSALDPYQLSSTLTDYAVPFHPSTLASIPTDMQSLDLFSLIQADQQHYRPPMFFDSLPSSLQSSTVASTSGPLASSSRYDSSSGRMSGSVHESRMSEGASAASAESSISDIISLD</sequence>
<organism evidence="18 19">
    <name type="scientific">Knipowitschia caucasica</name>
    <name type="common">Caucasian dwarf goby</name>
    <name type="synonym">Pomatoschistus caucasicus</name>
    <dbReference type="NCBI Taxonomy" id="637954"/>
    <lineage>
        <taxon>Eukaryota</taxon>
        <taxon>Metazoa</taxon>
        <taxon>Chordata</taxon>
        <taxon>Craniata</taxon>
        <taxon>Vertebrata</taxon>
        <taxon>Euteleostomi</taxon>
        <taxon>Actinopterygii</taxon>
        <taxon>Neopterygii</taxon>
        <taxon>Teleostei</taxon>
        <taxon>Neoteleostei</taxon>
        <taxon>Acanthomorphata</taxon>
        <taxon>Gobiaria</taxon>
        <taxon>Gobiiformes</taxon>
        <taxon>Gobioidei</taxon>
        <taxon>Gobiidae</taxon>
        <taxon>Gobiinae</taxon>
        <taxon>Knipowitschia</taxon>
    </lineage>
</organism>
<dbReference type="FunFam" id="2.60.120.780:FF:000001">
    <property type="entry name" value="E3 SUMO-protein ligase PIAS2 isoform X1"/>
    <property type="match status" value="1"/>
</dbReference>
<dbReference type="GO" id="GO:0005634">
    <property type="term" value="C:nucleus"/>
    <property type="evidence" value="ECO:0007669"/>
    <property type="project" value="UniProtKB-SubCell"/>
</dbReference>
<keyword evidence="6" id="KW-0479">Metal-binding</keyword>
<keyword evidence="19" id="KW-1185">Reference proteome</keyword>
<evidence type="ECO:0000256" key="7">
    <source>
        <dbReference type="ARBA" id="ARBA00022771"/>
    </source>
</evidence>
<dbReference type="InterPro" id="IPR013083">
    <property type="entry name" value="Znf_RING/FYVE/PHD"/>
</dbReference>
<feature type="compositionally biased region" description="Low complexity" evidence="15">
    <location>
        <begin position="456"/>
        <end position="480"/>
    </location>
</feature>
<evidence type="ECO:0000256" key="12">
    <source>
        <dbReference type="ARBA" id="ARBA00023163"/>
    </source>
</evidence>
<dbReference type="Pfam" id="PF02891">
    <property type="entry name" value="zf-MIZ"/>
    <property type="match status" value="1"/>
</dbReference>
<dbReference type="PANTHER" id="PTHR10782:SF12">
    <property type="entry name" value="E3 SUMO-PROTEIN LIGASE PIAS2"/>
    <property type="match status" value="1"/>
</dbReference>
<protein>
    <recommendedName>
        <fullName evidence="20">Protein inhibitor of activated STAT, 2</fullName>
    </recommendedName>
</protein>
<keyword evidence="4" id="KW-1017">Isopeptide bond</keyword>
<keyword evidence="5" id="KW-0808">Transferase</keyword>
<reference evidence="18 19" key="1">
    <citation type="submission" date="2024-04" db="EMBL/GenBank/DDBJ databases">
        <authorList>
            <person name="Waldvogel A.-M."/>
            <person name="Schoenle A."/>
        </authorList>
    </citation>
    <scope>NUCLEOTIDE SEQUENCE [LARGE SCALE GENOMIC DNA]</scope>
</reference>
<evidence type="ECO:0000256" key="11">
    <source>
        <dbReference type="ARBA" id="ARBA00023015"/>
    </source>
</evidence>
<keyword evidence="11" id="KW-0805">Transcription regulation</keyword>
<dbReference type="AlphaFoldDB" id="A0AAV2MT91"/>
<gene>
    <name evidence="18" type="ORF">KC01_LOCUS42267</name>
</gene>
<keyword evidence="7 14" id="KW-0863">Zinc-finger</keyword>
<feature type="domain" description="SP-RING-type" evidence="16">
    <location>
        <begin position="204"/>
        <end position="285"/>
    </location>
</feature>
<evidence type="ECO:0000259" key="17">
    <source>
        <dbReference type="PROSITE" id="PS51466"/>
    </source>
</evidence>
<keyword evidence="12" id="KW-0804">Transcription</keyword>
<dbReference type="EMBL" id="OZ035831">
    <property type="protein sequence ID" value="CAL1616528.1"/>
    <property type="molecule type" value="Genomic_DNA"/>
</dbReference>
<feature type="compositionally biased region" description="Low complexity" evidence="15">
    <location>
        <begin position="487"/>
        <end position="506"/>
    </location>
</feature>
<dbReference type="PROSITE" id="PS51044">
    <property type="entry name" value="ZF_SP_RING"/>
    <property type="match status" value="1"/>
</dbReference>
<dbReference type="GO" id="GO:0061665">
    <property type="term" value="F:SUMO ligase activity"/>
    <property type="evidence" value="ECO:0007669"/>
    <property type="project" value="TreeGrafter"/>
</dbReference>
<evidence type="ECO:0000256" key="8">
    <source>
        <dbReference type="ARBA" id="ARBA00022786"/>
    </source>
</evidence>
<evidence type="ECO:0000313" key="19">
    <source>
        <dbReference type="Proteomes" id="UP001497482"/>
    </source>
</evidence>
<evidence type="ECO:0000256" key="1">
    <source>
        <dbReference type="ARBA" id="ARBA00004123"/>
    </source>
</evidence>
<dbReference type="GO" id="GO:0006357">
    <property type="term" value="P:regulation of transcription by RNA polymerase II"/>
    <property type="evidence" value="ECO:0007669"/>
    <property type="project" value="TreeGrafter"/>
</dbReference>
<evidence type="ECO:0000256" key="2">
    <source>
        <dbReference type="ARBA" id="ARBA00004718"/>
    </source>
</evidence>
<dbReference type="GO" id="GO:0000785">
    <property type="term" value="C:chromatin"/>
    <property type="evidence" value="ECO:0007669"/>
    <property type="project" value="TreeGrafter"/>
</dbReference>
<accession>A0AAV2MT91</accession>
<evidence type="ECO:0008006" key="20">
    <source>
        <dbReference type="Google" id="ProtNLM"/>
    </source>
</evidence>
<dbReference type="Gene3D" id="3.30.40.10">
    <property type="entry name" value="Zinc/RING finger domain, C3HC4 (zinc finger)"/>
    <property type="match status" value="1"/>
</dbReference>
<evidence type="ECO:0000256" key="15">
    <source>
        <dbReference type="SAM" id="MobiDB-lite"/>
    </source>
</evidence>
<dbReference type="Pfam" id="PF14324">
    <property type="entry name" value="PINIT"/>
    <property type="match status" value="1"/>
</dbReference>
<dbReference type="FunFam" id="3.30.40.10:FF:000003">
    <property type="entry name" value="E3 SUMO-protein ligase PIAS2 isoform X1"/>
    <property type="match status" value="1"/>
</dbReference>
<evidence type="ECO:0000256" key="14">
    <source>
        <dbReference type="PROSITE-ProRule" id="PRU00452"/>
    </source>
</evidence>
<comment type="similarity">
    <text evidence="3">Belongs to the PIAS family.</text>
</comment>
<dbReference type="InterPro" id="IPR038654">
    <property type="entry name" value="PINIT_sf"/>
</dbReference>
<evidence type="ECO:0000256" key="6">
    <source>
        <dbReference type="ARBA" id="ARBA00022723"/>
    </source>
</evidence>
<dbReference type="GO" id="GO:0008270">
    <property type="term" value="F:zinc ion binding"/>
    <property type="evidence" value="ECO:0007669"/>
    <property type="project" value="UniProtKB-KW"/>
</dbReference>
<evidence type="ECO:0000256" key="4">
    <source>
        <dbReference type="ARBA" id="ARBA00022499"/>
    </source>
</evidence>
<dbReference type="PANTHER" id="PTHR10782">
    <property type="entry name" value="ZINC FINGER MIZ DOMAIN-CONTAINING PROTEIN"/>
    <property type="match status" value="1"/>
</dbReference>
<feature type="region of interest" description="Disordered" evidence="15">
    <location>
        <begin position="456"/>
        <end position="506"/>
    </location>
</feature>
<comment type="pathway">
    <text evidence="2">Protein modification; protein sumoylation.</text>
</comment>
<dbReference type="Gene3D" id="2.60.120.780">
    <property type="entry name" value="PINIT domain"/>
    <property type="match status" value="1"/>
</dbReference>